<dbReference type="CDD" id="cd18873">
    <property type="entry name" value="NUDIX_NadM_like"/>
    <property type="match status" value="1"/>
</dbReference>
<dbReference type="Gene3D" id="1.10.10.10">
    <property type="entry name" value="Winged helix-like DNA-binding domain superfamily/Winged helix DNA-binding domain"/>
    <property type="match status" value="1"/>
</dbReference>
<dbReference type="PROSITE" id="PS51462">
    <property type="entry name" value="NUDIX"/>
    <property type="match status" value="1"/>
</dbReference>
<dbReference type="GO" id="GO:0016787">
    <property type="term" value="F:hydrolase activity"/>
    <property type="evidence" value="ECO:0007669"/>
    <property type="project" value="UniProtKB-KW"/>
</dbReference>
<proteinExistence type="predicted"/>
<evidence type="ECO:0000313" key="2">
    <source>
        <dbReference type="EMBL" id="MDX2336251.1"/>
    </source>
</evidence>
<dbReference type="SUPFAM" id="SSF46785">
    <property type="entry name" value="Winged helix' DNA-binding domain"/>
    <property type="match status" value="1"/>
</dbReference>
<dbReference type="InterPro" id="IPR036390">
    <property type="entry name" value="WH_DNA-bd_sf"/>
</dbReference>
<reference evidence="2 3" key="1">
    <citation type="journal article" date="2023" name="FEMS Microbes">
        <title>Whole genomes of deep-sea sponge-associated bacteria exhibit high novel natural product potential.</title>
        <authorList>
            <person name="Hesketh-Best P.J."/>
            <person name="January G.G."/>
            <person name="Koch M.J."/>
            <person name="Warburton P.J."/>
            <person name="Howell K.L."/>
            <person name="Upton M."/>
        </authorList>
    </citation>
    <scope>NUCLEOTIDE SEQUENCE [LARGE SCALE GENOMIC DNA]</scope>
    <source>
        <strain evidence="2 3">PC206-O</strain>
    </source>
</reference>
<dbReference type="PANTHER" id="PTHR43736">
    <property type="entry name" value="ADP-RIBOSE PYROPHOSPHATASE"/>
    <property type="match status" value="1"/>
</dbReference>
<organism evidence="2 3">
    <name type="scientific">Brevundimonas vesicularis</name>
    <name type="common">Pseudomonas vesicularis</name>
    <dbReference type="NCBI Taxonomy" id="41276"/>
    <lineage>
        <taxon>Bacteria</taxon>
        <taxon>Pseudomonadati</taxon>
        <taxon>Pseudomonadota</taxon>
        <taxon>Alphaproteobacteria</taxon>
        <taxon>Caulobacterales</taxon>
        <taxon>Caulobacteraceae</taxon>
        <taxon>Brevundimonas</taxon>
    </lineage>
</organism>
<dbReference type="SUPFAM" id="SSF55811">
    <property type="entry name" value="Nudix"/>
    <property type="match status" value="1"/>
</dbReference>
<dbReference type="InterPro" id="IPR036388">
    <property type="entry name" value="WH-like_DNA-bd_sf"/>
</dbReference>
<dbReference type="Pfam" id="PF00293">
    <property type="entry name" value="NUDIX"/>
    <property type="match status" value="1"/>
</dbReference>
<evidence type="ECO:0000259" key="1">
    <source>
        <dbReference type="PROSITE" id="PS51462"/>
    </source>
</evidence>
<dbReference type="PANTHER" id="PTHR43736:SF4">
    <property type="entry name" value="SLR1690 PROTEIN"/>
    <property type="match status" value="1"/>
</dbReference>
<dbReference type="Proteomes" id="UP001272940">
    <property type="component" value="Unassembled WGS sequence"/>
</dbReference>
<evidence type="ECO:0000313" key="3">
    <source>
        <dbReference type="Proteomes" id="UP001272940"/>
    </source>
</evidence>
<protein>
    <submittedName>
        <fullName evidence="2">NUDIX hydrolase</fullName>
    </submittedName>
</protein>
<accession>A0ABU4KT95</accession>
<dbReference type="InterPro" id="IPR015797">
    <property type="entry name" value="NUDIX_hydrolase-like_dom_sf"/>
</dbReference>
<dbReference type="EMBL" id="JAMYEC010000012">
    <property type="protein sequence ID" value="MDX2336251.1"/>
    <property type="molecule type" value="Genomic_DNA"/>
</dbReference>
<name>A0ABU4KT95_BREVE</name>
<keyword evidence="3" id="KW-1185">Reference proteome</keyword>
<gene>
    <name evidence="2" type="ORF">NJD11_15030</name>
</gene>
<comment type="caution">
    <text evidence="2">The sequence shown here is derived from an EMBL/GenBank/DDBJ whole genome shotgun (WGS) entry which is preliminary data.</text>
</comment>
<sequence length="253" mass="28150">MSEEKHWYAFPRPSVTTDIAVFTVDDAQLQILLIERSEAPKGWALPGGFLQVGDRRTELAVAGGGAPPQEKFDFSLEGCARRELREEAGVDVGALHQLGAFGDADRDARGRYVTVAYWAFMHKSQHQPKAGSDAKTVRWCDATALPDLAFDHAEIVKHALRAIASRHLDTGLFIDLMSQQFTYPEFHRTYEAATHRAIDRSSLHRRVLPFLRDAVVDDAQVDLAVHRGAHRPPTVYDKTRAVIAATAPDEPRS</sequence>
<dbReference type="RefSeq" id="WP_319078766.1">
    <property type="nucleotide sequence ID" value="NZ_JAMYEC010000012.1"/>
</dbReference>
<keyword evidence="2" id="KW-0378">Hydrolase</keyword>
<dbReference type="Gene3D" id="3.90.79.10">
    <property type="entry name" value="Nucleoside Triphosphate Pyrophosphohydrolase"/>
    <property type="match status" value="1"/>
</dbReference>
<feature type="domain" description="Nudix hydrolase" evidence="1">
    <location>
        <begin position="14"/>
        <end position="164"/>
    </location>
</feature>
<dbReference type="InterPro" id="IPR000086">
    <property type="entry name" value="NUDIX_hydrolase_dom"/>
</dbReference>